<dbReference type="EMBL" id="PDYF01000026">
    <property type="protein sequence ID" value="PHU34369.1"/>
    <property type="molecule type" value="Genomic_DNA"/>
</dbReference>
<comment type="caution">
    <text evidence="5">The sequence shown here is derived from an EMBL/GenBank/DDBJ whole genome shotgun (WGS) entry which is preliminary data.</text>
</comment>
<evidence type="ECO:0000256" key="4">
    <source>
        <dbReference type="HAMAP-Rule" id="MF_01473"/>
    </source>
</evidence>
<gene>
    <name evidence="4 5" type="primary">gtfB</name>
    <name evidence="5" type="ORF">CSX01_10485</name>
</gene>
<evidence type="ECO:0000313" key="5">
    <source>
        <dbReference type="EMBL" id="PHU34369.1"/>
    </source>
</evidence>
<dbReference type="GO" id="GO:0005886">
    <property type="term" value="C:plasma membrane"/>
    <property type="evidence" value="ECO:0007669"/>
    <property type="project" value="UniProtKB-SubCell"/>
</dbReference>
<comment type="similarity">
    <text evidence="4">Belongs to the GtfB family.</text>
</comment>
<accession>A0A2G3DTK8</accession>
<comment type="subcellular location">
    <subcellularLocation>
        <location evidence="4">Cell membrane</location>
        <topology evidence="4">Peripheral membrane protein</topology>
    </subcellularLocation>
</comment>
<proteinExistence type="inferred from homology"/>
<comment type="subunit">
    <text evidence="4">Forms a heterotetramer with 2 subunits each of GtfA and GtfB. Part of the accessory SecA2/SecY2 protein translocation apparatus.</text>
</comment>
<dbReference type="NCBIfam" id="TIGR02919">
    <property type="entry name" value="accessory Sec system glycosylation chaperone GtfB"/>
    <property type="match status" value="1"/>
</dbReference>
<dbReference type="GO" id="GO:0017122">
    <property type="term" value="C:protein N-acetylglucosaminyltransferase complex"/>
    <property type="evidence" value="ECO:0007669"/>
    <property type="project" value="UniProtKB-UniRule"/>
</dbReference>
<dbReference type="AlphaFoldDB" id="A0A2G3DTK8"/>
<protein>
    <recommendedName>
        <fullName evidence="4">UDP-N-acetylglucosamine--peptide N-acetylglucosaminyltransferase stabilizing protein GtfB</fullName>
    </recommendedName>
    <alternativeName>
        <fullName evidence="4">Glycosyltransferase stabilizing protein GtfB</fullName>
    </alternativeName>
</protein>
<name>A0A2G3DTK8_9FIRM</name>
<dbReference type="HAMAP" id="MF_01473">
    <property type="entry name" value="GtfB"/>
    <property type="match status" value="1"/>
</dbReference>
<reference evidence="5 6" key="1">
    <citation type="submission" date="2017-10" db="EMBL/GenBank/DDBJ databases">
        <title>Resolving the taxonomy of Roseburia spp., Eubacterium rectale and Agathobacter spp. through phylogenomic analysis.</title>
        <authorList>
            <person name="Sheridan P.O."/>
            <person name="Walker A.W."/>
            <person name="Duncan S.H."/>
            <person name="Scott K.P."/>
            <person name="Toole P.W.O."/>
            <person name="Luis P."/>
            <person name="Flint H.J."/>
        </authorList>
    </citation>
    <scope>NUCLEOTIDE SEQUENCE [LARGE SCALE GENOMIC DNA]</scope>
    <source>
        <strain evidence="5 6">JK626</strain>
    </source>
</reference>
<keyword evidence="3 4" id="KW-0472">Membrane</keyword>
<evidence type="ECO:0000256" key="3">
    <source>
        <dbReference type="ARBA" id="ARBA00023136"/>
    </source>
</evidence>
<dbReference type="RefSeq" id="WP_099392381.1">
    <property type="nucleotide sequence ID" value="NZ_PDYF01000026.1"/>
</dbReference>
<dbReference type="UniPathway" id="UPA00378"/>
<comment type="function">
    <text evidence="4">Required for polymorphic O-glycosylation of the serine-rich repeat protein in this bacteria. A stabilizing protein that is part of the accessory SecA2/SecY2 system specifically required to export serine-rich repeat cell wall proteins usually encoded upstream in the same operon. The GtfA-GtfB complex adds GlcNAc from UDP-GlcNAc to the substrate protein, attaching the first sugar residue. Stabilizes the glycosylation activity of GtfA. Has no N-acetylglucosaminyl transferase activity on its own.</text>
</comment>
<dbReference type="GO" id="GO:0031647">
    <property type="term" value="P:regulation of protein stability"/>
    <property type="evidence" value="ECO:0007669"/>
    <property type="project" value="UniProtKB-UniRule"/>
</dbReference>
<keyword evidence="2 4" id="KW-1003">Cell membrane</keyword>
<evidence type="ECO:0000313" key="6">
    <source>
        <dbReference type="Proteomes" id="UP000225889"/>
    </source>
</evidence>
<sequence>MDYFNKGSQDLVDSFKNAGLDFQAVVINDEGFLPDDVINVFEFYLGDFSGKSQKPRYFNQIEVPDFWEVSGNNTSGSIHDKSRERGRIFYAEPKNKRFVKVVDWLDEAGNVRLSEHYNKYGCKYALTTFNKKSQKVNKSYFDVEGREVITENYVTNDIVLNIDGKILIFKNRTEFVKYFICSQNWQGNRIFFNSLSVPFFVSNALEDVSGDRGDILFWQENVGAEIPGNMQVIFDKKTSRCQRVIVQNRQAFKRLKDLKAPKDMISEMGFIYSFKRENLGRPSALICTNTENVEKLRELLEELPMVKFHVTALTEMSAKLLSHEQYENVIMYPNVKMVTLDRLFTECDFFLDINHEGEIVEATRKAFFNNQIIFAFKETIHSAEYIADENVYLSNDYKQLAGHIKSLLDSKEALDKAVRKQHEQGLAAEKSDYIF</sequence>
<dbReference type="Proteomes" id="UP000225889">
    <property type="component" value="Unassembled WGS sequence"/>
</dbReference>
<evidence type="ECO:0000256" key="1">
    <source>
        <dbReference type="ARBA" id="ARBA00004922"/>
    </source>
</evidence>
<reference evidence="5 6" key="2">
    <citation type="submission" date="2017-10" db="EMBL/GenBank/DDBJ databases">
        <authorList>
            <person name="Banno H."/>
            <person name="Chua N.-H."/>
        </authorList>
    </citation>
    <scope>NUCLEOTIDE SEQUENCE [LARGE SCALE GENOMIC DNA]</scope>
    <source>
        <strain evidence="5 6">JK626</strain>
    </source>
</reference>
<evidence type="ECO:0000256" key="2">
    <source>
        <dbReference type="ARBA" id="ARBA00022475"/>
    </source>
</evidence>
<organism evidence="5 6">
    <name type="scientific">Pseudobutyrivibrio ruminis</name>
    <dbReference type="NCBI Taxonomy" id="46206"/>
    <lineage>
        <taxon>Bacteria</taxon>
        <taxon>Bacillati</taxon>
        <taxon>Bacillota</taxon>
        <taxon>Clostridia</taxon>
        <taxon>Lachnospirales</taxon>
        <taxon>Lachnospiraceae</taxon>
        <taxon>Pseudobutyrivibrio</taxon>
    </lineage>
</organism>
<comment type="pathway">
    <text evidence="1 4">Protein modification; protein glycosylation.</text>
</comment>
<dbReference type="InterPro" id="IPR014268">
    <property type="entry name" value="GtfB"/>
</dbReference>